<keyword evidence="6 12" id="KW-0418">Kinase</keyword>
<dbReference type="GO" id="GO:0000155">
    <property type="term" value="F:phosphorelay sensor kinase activity"/>
    <property type="evidence" value="ECO:0007669"/>
    <property type="project" value="InterPro"/>
</dbReference>
<evidence type="ECO:0000256" key="4">
    <source>
        <dbReference type="ARBA" id="ARBA00022553"/>
    </source>
</evidence>
<evidence type="ECO:0000256" key="1">
    <source>
        <dbReference type="ARBA" id="ARBA00000085"/>
    </source>
</evidence>
<feature type="domain" description="Response regulatory" evidence="10">
    <location>
        <begin position="637"/>
        <end position="753"/>
    </location>
</feature>
<dbReference type="Gene3D" id="1.10.287.130">
    <property type="match status" value="1"/>
</dbReference>
<sequence length="1388" mass="149593">MSADTTPDPRHPVGDVFSSDPQIGVDLARVNWADTPLGDPSAWPQSLQTAVRILLRSRFSMWMAWGPELTFFCNAAYRDQTLGSKYPWALGRPAREVWAEIWDDIGPRIDHVFSTGEATWDEGLQLIIQRSGFPEESYHTFSYSALSDDDGRVVGLLCVVSEDTTRVITERRMATLRELGSDPNLLPSEDQTLQTAAAKLRRNRFDLPFALLYLFDGTDHARLVARTGIPAGHPAAPEQLPITDDCTDSTVWPCTDAVAGRSTVVELTGAPFTDLPTEPWSQPPVQALLAPLTQQGAAPYGMLVAGLNRLRPLDDSYRGFIDLVAGHIAGEIGSARSYLAEQRRAAELAELDRAKTVFFSNVSHEFRTPLTLMLGPVAELLGGDADKISPDARRDLEVVQRNGFRLTKLVNTLLDFARIEAGRTQARYEPVDAAALTAELASGFRSAVERAGLEFLVECPPLGEPVYLDRDMWEKVILNVLSNAVKFTAAGSISVRTERDGGDAVFVIADTGIGVSADELPRLFDRFHRIPAAWARSHEGSGIGLALVRELVTLHGGTITAQSTEGVGTTFTVRIPFGANHLPEDAIVAAGAATGPPGAPPPQTANPFLEEALRWLPEDEGTDAAPAAEPSASATARVLVADDNADMRHYITRLLTGAGYAVEEASDGRHALDIIRSRPPELVVSDVMMPHLDGLELVATLRADPRTAALPVLLLSARAGAEASIDGLRAGADDYLVKPFAASELLARVQANISLARMRAHHARWHDALIDSLQEAFFVCDADGAVVEINAAFTEILGYGPEGLPYSAIHPWWPDAVTEPDAHRQIAAAFEDLLHQDRGVHTVPVCHRDGHRLWVTFSFTHAEDPDTGERLTVGTLRDATAEHYRRRHDTALADLNHALVLAETVDQAVASTVAVVRQIWQARRVLAVTFGTDAEHPAVIAAGVPTEWDDLPSSKRRFIESLCDADPLTSLTGGPGTAAIAVSHPDGVLVVWMELAENRPFTAPDHTLLTVLAGQLGQGLHRVHRLDQQHQTAVALQHAILGPSALPPGFTARYLPATTPLQVGGDWYDVIDLGDGRAGLIVGDCVGHGLDAATVMGQLRSACRALLLENPSPATALAGLDRFAMQLTGARCTTVFCAVLDLETGELSYSNAGHPPPIVVDADGTSMTLDAARGVPVGIRPGRNRAVALLTLPARATLLIYTDGLVERRRESLDDGIARAGELLRQACSTDQGDELADRLLAGMTPPQGYSDDVAMLLYRHPGPLHISVPADISQLAVTRDTLRTWLSRNGLDPEQVQDLLVAVGEAVANSIEHGHRGGKSGTVTLAGRVHGSDVHLRITDTGVWKPADEVPHPTRGRGLALMRALTHEVTIQSDHLGTTVDMQARIR</sequence>
<dbReference type="CDD" id="cd00082">
    <property type="entry name" value="HisKA"/>
    <property type="match status" value="1"/>
</dbReference>
<dbReference type="InterPro" id="IPR003661">
    <property type="entry name" value="HisK_dim/P_dom"/>
</dbReference>
<evidence type="ECO:0000259" key="11">
    <source>
        <dbReference type="PROSITE" id="PS50112"/>
    </source>
</evidence>
<dbReference type="PRINTS" id="PR00344">
    <property type="entry name" value="BCTRLSENSOR"/>
</dbReference>
<dbReference type="FunFam" id="3.30.565.10:FF:000006">
    <property type="entry name" value="Sensor histidine kinase WalK"/>
    <property type="match status" value="1"/>
</dbReference>
<dbReference type="InterPro" id="IPR004358">
    <property type="entry name" value="Sig_transdc_His_kin-like_C"/>
</dbReference>
<evidence type="ECO:0000256" key="2">
    <source>
        <dbReference type="ARBA" id="ARBA00004236"/>
    </source>
</evidence>
<evidence type="ECO:0000256" key="8">
    <source>
        <dbReference type="PROSITE-ProRule" id="PRU00169"/>
    </source>
</evidence>
<dbReference type="RefSeq" id="WP_030136005.1">
    <property type="nucleotide sequence ID" value="NZ_LK021340.1"/>
</dbReference>
<dbReference type="PANTHER" id="PTHR43547:SF2">
    <property type="entry name" value="HYBRID SIGNAL TRANSDUCTION HISTIDINE KINASE C"/>
    <property type="match status" value="1"/>
</dbReference>
<dbReference type="SUPFAM" id="SSF55874">
    <property type="entry name" value="ATPase domain of HSP90 chaperone/DNA topoisomerase II/histidine kinase"/>
    <property type="match status" value="2"/>
</dbReference>
<dbReference type="Gene3D" id="3.30.450.40">
    <property type="match status" value="1"/>
</dbReference>
<dbReference type="Pfam" id="PF08448">
    <property type="entry name" value="PAS_4"/>
    <property type="match status" value="1"/>
</dbReference>
<dbReference type="PANTHER" id="PTHR43547">
    <property type="entry name" value="TWO-COMPONENT HISTIDINE KINASE"/>
    <property type="match status" value="1"/>
</dbReference>
<dbReference type="Pfam" id="PF00512">
    <property type="entry name" value="HisKA"/>
    <property type="match status" value="1"/>
</dbReference>
<dbReference type="Gene3D" id="3.30.565.10">
    <property type="entry name" value="Histidine kinase-like ATPase, C-terminal domain"/>
    <property type="match status" value="2"/>
</dbReference>
<dbReference type="EC" id="2.7.13.3" evidence="3"/>
<dbReference type="Gene3D" id="3.40.50.2300">
    <property type="match status" value="1"/>
</dbReference>
<dbReference type="CDD" id="cd16936">
    <property type="entry name" value="HATPase_RsbW-like"/>
    <property type="match status" value="1"/>
</dbReference>
<dbReference type="SUPFAM" id="SSF55781">
    <property type="entry name" value="GAF domain-like"/>
    <property type="match status" value="1"/>
</dbReference>
<feature type="domain" description="Histidine kinase" evidence="9">
    <location>
        <begin position="361"/>
        <end position="579"/>
    </location>
</feature>
<keyword evidence="5" id="KW-0808">Transferase</keyword>
<dbReference type="SMART" id="SM00388">
    <property type="entry name" value="HisKA"/>
    <property type="match status" value="1"/>
</dbReference>
<dbReference type="InterPro" id="IPR011006">
    <property type="entry name" value="CheY-like_superfamily"/>
</dbReference>
<dbReference type="InterPro" id="IPR013656">
    <property type="entry name" value="PAS_4"/>
</dbReference>
<dbReference type="SUPFAM" id="SSF52172">
    <property type="entry name" value="CheY-like"/>
    <property type="match status" value="1"/>
</dbReference>
<organism evidence="12 13">
    <name type="scientific">Mycolicibacterium neoaurum</name>
    <name type="common">Mycobacterium neoaurum</name>
    <dbReference type="NCBI Taxonomy" id="1795"/>
    <lineage>
        <taxon>Bacteria</taxon>
        <taxon>Bacillati</taxon>
        <taxon>Actinomycetota</taxon>
        <taxon>Actinomycetes</taxon>
        <taxon>Mycobacteriales</taxon>
        <taxon>Mycobacteriaceae</taxon>
        <taxon>Mycolicibacterium</taxon>
    </lineage>
</organism>
<evidence type="ECO:0000313" key="12">
    <source>
        <dbReference type="EMBL" id="CDQ46045.1"/>
    </source>
</evidence>
<dbReference type="InterPro" id="IPR005467">
    <property type="entry name" value="His_kinase_dom"/>
</dbReference>
<reference evidence="12" key="2">
    <citation type="submission" date="2015-09" db="EMBL/GenBank/DDBJ databases">
        <title>Draft genome sequence of Mycobacterium neoaurum DSM 44074.</title>
        <authorList>
            <person name="Croce O."/>
            <person name="Robert C."/>
            <person name="Raoult D."/>
            <person name="Drancourt M."/>
        </authorList>
    </citation>
    <scope>NUCLEOTIDE SEQUENCE</scope>
    <source>
        <strain evidence="12">DSM 44074</strain>
    </source>
</reference>
<dbReference type="Pfam" id="PF02518">
    <property type="entry name" value="HATPase_c"/>
    <property type="match status" value="1"/>
</dbReference>
<evidence type="ECO:0000256" key="3">
    <source>
        <dbReference type="ARBA" id="ARBA00012438"/>
    </source>
</evidence>
<dbReference type="InterPro" id="IPR035965">
    <property type="entry name" value="PAS-like_dom_sf"/>
</dbReference>
<dbReference type="SUPFAM" id="SSF55785">
    <property type="entry name" value="PYP-like sensor domain (PAS domain)"/>
    <property type="match status" value="1"/>
</dbReference>
<comment type="subcellular location">
    <subcellularLocation>
        <location evidence="2">Cell membrane</location>
    </subcellularLocation>
</comment>
<dbReference type="Gene3D" id="3.30.450.20">
    <property type="entry name" value="PAS domain"/>
    <property type="match status" value="2"/>
</dbReference>
<dbReference type="InterPro" id="IPR001932">
    <property type="entry name" value="PPM-type_phosphatase-like_dom"/>
</dbReference>
<evidence type="ECO:0000259" key="10">
    <source>
        <dbReference type="PROSITE" id="PS50110"/>
    </source>
</evidence>
<dbReference type="EMBL" id="LK021340">
    <property type="protein sequence ID" value="CDQ46045.1"/>
    <property type="molecule type" value="Genomic_DNA"/>
</dbReference>
<dbReference type="Pfam" id="PF00072">
    <property type="entry name" value="Response_reg"/>
    <property type="match status" value="1"/>
</dbReference>
<evidence type="ECO:0000313" key="13">
    <source>
        <dbReference type="Proteomes" id="UP000028864"/>
    </source>
</evidence>
<dbReference type="Gene3D" id="3.60.40.10">
    <property type="entry name" value="PPM-type phosphatase domain"/>
    <property type="match status" value="1"/>
</dbReference>
<dbReference type="SMART" id="SM00091">
    <property type="entry name" value="PAS"/>
    <property type="match status" value="1"/>
</dbReference>
<evidence type="ECO:0000256" key="7">
    <source>
        <dbReference type="ARBA" id="ARBA00023012"/>
    </source>
</evidence>
<dbReference type="Pfam" id="PF07228">
    <property type="entry name" value="SpoIIE"/>
    <property type="match status" value="1"/>
</dbReference>
<gene>
    <name evidence="12" type="ORF">BN1047_03948</name>
</gene>
<dbReference type="InterPro" id="IPR036890">
    <property type="entry name" value="HATPase_C_sf"/>
</dbReference>
<dbReference type="InterPro" id="IPR001789">
    <property type="entry name" value="Sig_transdc_resp-reg_receiver"/>
</dbReference>
<feature type="modified residue" description="4-aspartylphosphate" evidence="8">
    <location>
        <position position="686"/>
    </location>
</feature>
<feature type="domain" description="PAS" evidence="11">
    <location>
        <begin position="769"/>
        <end position="837"/>
    </location>
</feature>
<dbReference type="FunFam" id="1.10.287.130:FF:000045">
    <property type="entry name" value="Two-component system sensor histidine kinase/response regulator"/>
    <property type="match status" value="1"/>
</dbReference>
<dbReference type="InterPro" id="IPR036457">
    <property type="entry name" value="PPM-type-like_dom_sf"/>
</dbReference>
<comment type="catalytic activity">
    <reaction evidence="1">
        <text>ATP + protein L-histidine = ADP + protein N-phospho-L-histidine.</text>
        <dbReference type="EC" id="2.7.13.3"/>
    </reaction>
</comment>
<proteinExistence type="predicted"/>
<protein>
    <recommendedName>
        <fullName evidence="3">histidine kinase</fullName>
        <ecNumber evidence="3">2.7.13.3</ecNumber>
    </recommendedName>
</protein>
<name>A0AAV2WPR2_MYCNE</name>
<dbReference type="InterPro" id="IPR036097">
    <property type="entry name" value="HisK_dim/P_sf"/>
</dbReference>
<dbReference type="PROSITE" id="PS50110">
    <property type="entry name" value="RESPONSE_REGULATORY"/>
    <property type="match status" value="1"/>
</dbReference>
<dbReference type="CDD" id="cd17574">
    <property type="entry name" value="REC_OmpR"/>
    <property type="match status" value="1"/>
</dbReference>
<keyword evidence="7" id="KW-0902">Two-component regulatory system</keyword>
<dbReference type="SMART" id="SM00387">
    <property type="entry name" value="HATPase_c"/>
    <property type="match status" value="2"/>
</dbReference>
<dbReference type="PROSITE" id="PS50109">
    <property type="entry name" value="HIS_KIN"/>
    <property type="match status" value="1"/>
</dbReference>
<dbReference type="SMART" id="SM00331">
    <property type="entry name" value="PP2C_SIG"/>
    <property type="match status" value="1"/>
</dbReference>
<dbReference type="InterPro" id="IPR000014">
    <property type="entry name" value="PAS"/>
</dbReference>
<dbReference type="GO" id="GO:0005886">
    <property type="term" value="C:plasma membrane"/>
    <property type="evidence" value="ECO:0007669"/>
    <property type="project" value="UniProtKB-SubCell"/>
</dbReference>
<dbReference type="Pfam" id="PF13581">
    <property type="entry name" value="HATPase_c_2"/>
    <property type="match status" value="1"/>
</dbReference>
<accession>A0AAV2WPR2</accession>
<dbReference type="PROSITE" id="PS50112">
    <property type="entry name" value="PAS"/>
    <property type="match status" value="1"/>
</dbReference>
<reference evidence="12" key="1">
    <citation type="submission" date="2014-05" db="EMBL/GenBank/DDBJ databases">
        <authorList>
            <person name="Urmite Genomes"/>
        </authorList>
    </citation>
    <scope>NUCLEOTIDE SEQUENCE</scope>
    <source>
        <strain evidence="12">DSM 44074</strain>
    </source>
</reference>
<dbReference type="Proteomes" id="UP000028864">
    <property type="component" value="Unassembled WGS sequence"/>
</dbReference>
<dbReference type="InterPro" id="IPR003594">
    <property type="entry name" value="HATPase_dom"/>
</dbReference>
<dbReference type="CDD" id="cd00130">
    <property type="entry name" value="PAS"/>
    <property type="match status" value="1"/>
</dbReference>
<evidence type="ECO:0000256" key="5">
    <source>
        <dbReference type="ARBA" id="ARBA00022679"/>
    </source>
</evidence>
<keyword evidence="4 8" id="KW-0597">Phosphoprotein</keyword>
<dbReference type="InterPro" id="IPR029016">
    <property type="entry name" value="GAF-like_dom_sf"/>
</dbReference>
<evidence type="ECO:0000259" key="9">
    <source>
        <dbReference type="PROSITE" id="PS50109"/>
    </source>
</evidence>
<dbReference type="NCBIfam" id="TIGR00229">
    <property type="entry name" value="sensory_box"/>
    <property type="match status" value="1"/>
</dbReference>
<dbReference type="SMART" id="SM00448">
    <property type="entry name" value="REC"/>
    <property type="match status" value="1"/>
</dbReference>
<dbReference type="CDD" id="cd16922">
    <property type="entry name" value="HATPase_EvgS-ArcB-TorS-like"/>
    <property type="match status" value="1"/>
</dbReference>
<dbReference type="SUPFAM" id="SSF47384">
    <property type="entry name" value="Homodimeric domain of signal transducing histidine kinase"/>
    <property type="match status" value="1"/>
</dbReference>
<evidence type="ECO:0000256" key="6">
    <source>
        <dbReference type="ARBA" id="ARBA00022777"/>
    </source>
</evidence>